<evidence type="ECO:0000313" key="2">
    <source>
        <dbReference type="Proteomes" id="UP000024635"/>
    </source>
</evidence>
<comment type="caution">
    <text evidence="1">The sequence shown here is derived from an EMBL/GenBank/DDBJ whole genome shotgun (WGS) entry which is preliminary data.</text>
</comment>
<organism evidence="1 2">
    <name type="scientific">Ancylostoma ceylanicum</name>
    <dbReference type="NCBI Taxonomy" id="53326"/>
    <lineage>
        <taxon>Eukaryota</taxon>
        <taxon>Metazoa</taxon>
        <taxon>Ecdysozoa</taxon>
        <taxon>Nematoda</taxon>
        <taxon>Chromadorea</taxon>
        <taxon>Rhabditida</taxon>
        <taxon>Rhabditina</taxon>
        <taxon>Rhabditomorpha</taxon>
        <taxon>Strongyloidea</taxon>
        <taxon>Ancylostomatidae</taxon>
        <taxon>Ancylostomatinae</taxon>
        <taxon>Ancylostoma</taxon>
    </lineage>
</organism>
<name>A0A016UWX0_9BILA</name>
<keyword evidence="2" id="KW-1185">Reference proteome</keyword>
<dbReference type="AlphaFoldDB" id="A0A016UWX0"/>
<dbReference type="EMBL" id="JARK01001359">
    <property type="protein sequence ID" value="EYC19685.1"/>
    <property type="molecule type" value="Genomic_DNA"/>
</dbReference>
<reference evidence="2" key="1">
    <citation type="journal article" date="2015" name="Nat. Genet.">
        <title>The genome and transcriptome of the zoonotic hookworm Ancylostoma ceylanicum identify infection-specific gene families.</title>
        <authorList>
            <person name="Schwarz E.M."/>
            <person name="Hu Y."/>
            <person name="Antoshechkin I."/>
            <person name="Miller M.M."/>
            <person name="Sternberg P.W."/>
            <person name="Aroian R.V."/>
        </authorList>
    </citation>
    <scope>NUCLEOTIDE SEQUENCE</scope>
    <source>
        <strain evidence="2">HY135</strain>
    </source>
</reference>
<dbReference type="Proteomes" id="UP000024635">
    <property type="component" value="Unassembled WGS sequence"/>
</dbReference>
<protein>
    <submittedName>
        <fullName evidence="1">Uncharacterized protein</fullName>
    </submittedName>
</protein>
<evidence type="ECO:0000313" key="1">
    <source>
        <dbReference type="EMBL" id="EYC19685.1"/>
    </source>
</evidence>
<gene>
    <name evidence="1" type="primary">Acey_s0023.g666</name>
    <name evidence="1" type="ORF">Y032_0023g666</name>
</gene>
<accession>A0A016UWX0</accession>
<sequence length="99" mass="11204">MMTVQSVRFDSAFAVTVAPLALDHAARSSFELNADRCCVFVVTVRKQTRKLTEDIGLIMGQLFDLPRYVPRCQQSRCHDKHTAGTNRLSMLHLAASEHW</sequence>
<proteinExistence type="predicted"/>